<organism evidence="2 3">
    <name type="scientific">Pyrococcus horikoshii</name>
    <dbReference type="NCBI Taxonomy" id="53953"/>
    <lineage>
        <taxon>Archaea</taxon>
        <taxon>Methanobacteriati</taxon>
        <taxon>Methanobacteriota</taxon>
        <taxon>Thermococci</taxon>
        <taxon>Thermococcales</taxon>
        <taxon>Thermococcaceae</taxon>
        <taxon>Pyrococcus</taxon>
    </lineage>
</organism>
<feature type="transmembrane region" description="Helical" evidence="1">
    <location>
        <begin position="168"/>
        <end position="187"/>
    </location>
</feature>
<feature type="transmembrane region" description="Helical" evidence="1">
    <location>
        <begin position="138"/>
        <end position="162"/>
    </location>
</feature>
<dbReference type="EMBL" id="DUJN01000004">
    <property type="protein sequence ID" value="HII61090.1"/>
    <property type="molecule type" value="Genomic_DNA"/>
</dbReference>
<protein>
    <submittedName>
        <fullName evidence="2">Uncharacterized protein</fullName>
    </submittedName>
</protein>
<evidence type="ECO:0000313" key="3">
    <source>
        <dbReference type="Proteomes" id="UP000617544"/>
    </source>
</evidence>
<sequence length="274" mass="31216">MIKILRGLIVTLVTYGMLKFTFSITPLLDLVKLGLIILKIKMPPETFIFLIFAMIGINFLLSDSSLVAISSVPFILYFLVWIFQNSNIFGDLSILFTSIFSGKVSDLSILALLLLLAFSFVVDTYSRYVKIGVDWRELNLGILFSSFVILISFFASLLMIRLKEFHEGSIFLGVLLLLLLSFTFSMLEEEEEKETSTIIRVITKERSEVRVKEDIVEIIPEGGDEDLKIIEIKGKPREVYILEGDKRIKVPKVLEVLDSGKRVVLYSNEERIEV</sequence>
<feature type="transmembrane region" description="Helical" evidence="1">
    <location>
        <begin position="7"/>
        <end position="27"/>
    </location>
</feature>
<name>A0A832T1U6_PYRHR</name>
<keyword evidence="1" id="KW-0812">Transmembrane</keyword>
<dbReference type="AlphaFoldDB" id="A0A832T1U6"/>
<accession>A0A832T1U6</accession>
<comment type="caution">
    <text evidence="2">The sequence shown here is derived from an EMBL/GenBank/DDBJ whole genome shotgun (WGS) entry which is preliminary data.</text>
</comment>
<reference evidence="2" key="1">
    <citation type="journal article" date="2020" name="bioRxiv">
        <title>A rank-normalized archaeal taxonomy based on genome phylogeny resolves widespread incomplete and uneven classifications.</title>
        <authorList>
            <person name="Rinke C."/>
            <person name="Chuvochina M."/>
            <person name="Mussig A.J."/>
            <person name="Chaumeil P.-A."/>
            <person name="Waite D.W."/>
            <person name="Whitman W.B."/>
            <person name="Parks D.H."/>
            <person name="Hugenholtz P."/>
        </authorList>
    </citation>
    <scope>NUCLEOTIDE SEQUENCE</scope>
    <source>
        <strain evidence="2">UBA8834</strain>
    </source>
</reference>
<dbReference type="GeneID" id="1444212"/>
<feature type="transmembrane region" description="Helical" evidence="1">
    <location>
        <begin position="47"/>
        <end position="69"/>
    </location>
</feature>
<dbReference type="Proteomes" id="UP000617544">
    <property type="component" value="Unassembled WGS sequence"/>
</dbReference>
<keyword evidence="1" id="KW-1133">Transmembrane helix</keyword>
<keyword evidence="1" id="KW-0472">Membrane</keyword>
<dbReference type="OMA" id="ERINLNW"/>
<proteinExistence type="predicted"/>
<evidence type="ECO:0000313" key="2">
    <source>
        <dbReference type="EMBL" id="HII61090.1"/>
    </source>
</evidence>
<feature type="transmembrane region" description="Helical" evidence="1">
    <location>
        <begin position="107"/>
        <end position="126"/>
    </location>
</feature>
<evidence type="ECO:0000256" key="1">
    <source>
        <dbReference type="SAM" id="Phobius"/>
    </source>
</evidence>
<dbReference type="RefSeq" id="WP_010884425.1">
    <property type="nucleotide sequence ID" value="NZ_DUJN01000004.1"/>
</dbReference>
<gene>
    <name evidence="2" type="ORF">HA331_04935</name>
</gene>